<feature type="transmembrane region" description="Helical" evidence="1">
    <location>
        <begin position="411"/>
        <end position="441"/>
    </location>
</feature>
<evidence type="ECO:0008006" key="4">
    <source>
        <dbReference type="Google" id="ProtNLM"/>
    </source>
</evidence>
<organism evidence="2 3">
    <name type="scientific">Solidesulfovibrio fructosivorans JJ]</name>
    <dbReference type="NCBI Taxonomy" id="596151"/>
    <lineage>
        <taxon>Bacteria</taxon>
        <taxon>Pseudomonadati</taxon>
        <taxon>Thermodesulfobacteriota</taxon>
        <taxon>Desulfovibrionia</taxon>
        <taxon>Desulfovibrionales</taxon>
        <taxon>Desulfovibrionaceae</taxon>
        <taxon>Solidesulfovibrio</taxon>
    </lineage>
</organism>
<feature type="transmembrane region" description="Helical" evidence="1">
    <location>
        <begin position="351"/>
        <end position="373"/>
    </location>
</feature>
<dbReference type="STRING" id="596151.DesfrDRAFT_4072"/>
<feature type="transmembrane region" description="Helical" evidence="1">
    <location>
        <begin position="205"/>
        <end position="225"/>
    </location>
</feature>
<dbReference type="AlphaFoldDB" id="E1K2H2"/>
<reference evidence="2 3" key="1">
    <citation type="submission" date="2010-08" db="EMBL/GenBank/DDBJ databases">
        <title>The draft genome of Desulfovibrio fructosovorans JJ.</title>
        <authorList>
            <consortium name="US DOE Joint Genome Institute (JGI-PGF)"/>
            <person name="Lucas S."/>
            <person name="Copeland A."/>
            <person name="Lapidus A."/>
            <person name="Cheng J.-F."/>
            <person name="Bruce D."/>
            <person name="Goodwin L."/>
            <person name="Pitluck S."/>
            <person name="Land M.L."/>
            <person name="Hauser L."/>
            <person name="Chang Y.-J."/>
            <person name="Jeffries C."/>
            <person name="Wall J.D."/>
            <person name="Stahl D.A."/>
            <person name="Arkin A.P."/>
            <person name="Dehal P."/>
            <person name="Stolyar S.M."/>
            <person name="Hazen T.C."/>
            <person name="Woyke T.J."/>
        </authorList>
    </citation>
    <scope>NUCLEOTIDE SEQUENCE [LARGE SCALE GENOMIC DNA]</scope>
    <source>
        <strain evidence="2 3">JJ</strain>
    </source>
</reference>
<feature type="transmembrane region" description="Helical" evidence="1">
    <location>
        <begin position="35"/>
        <end position="55"/>
    </location>
</feature>
<sequence>MAVQSVRRTPENEAPYLPLWKLKLRLPGIHYRWEWADYVQGLVMCAVCLSIIPVLQDTLGMPFEVALAIVILNGFLYLWHSLFGDPVVPGWVTPAIPLLIAYCLTYPMGPERMHALIAFELMLGIWCLFLGVTGLARTVIGLIPRAVKSGVILGAGIAAIQLIFKEGGKFYTMPITISVCALVALFMMYNPLFRGWSTKNAAVKLAANLGILPAIVAAIVIAPLVGEAPFEIQWGFSHPAFTTLWTDWVPWGTLGWPSLSMYLKSIPLVLAAYIVIFGDAVQAQGIIRDADAKRPDEHVDYNPDRAHLIVGARNTFMSFMGPDVSMCGPIWAAMTVVTYERWKTGRESMDSIFGGVAAFRWGTFTGYWLLPIVSMTRPILPAALSLTMIIQGFVSVYIGAREAKSLKDLGIGGMVAGILISKGAAWAFGAGLVVCFIIYALDFFRGDTTAAPIWAEDLQRALDAEADELAGEKSVA</sequence>
<dbReference type="OrthoDB" id="354989at2"/>
<proteinExistence type="predicted"/>
<name>E1K2H2_SOLFR</name>
<feature type="transmembrane region" description="Helical" evidence="1">
    <location>
        <begin position="91"/>
        <end position="109"/>
    </location>
</feature>
<feature type="transmembrane region" description="Helical" evidence="1">
    <location>
        <begin position="170"/>
        <end position="193"/>
    </location>
</feature>
<protein>
    <recommendedName>
        <fullName evidence="4">Xanthine/uracil/vitamin C permease</fullName>
    </recommendedName>
</protein>
<evidence type="ECO:0000256" key="1">
    <source>
        <dbReference type="SAM" id="Phobius"/>
    </source>
</evidence>
<keyword evidence="1" id="KW-0472">Membrane</keyword>
<comment type="caution">
    <text evidence="2">The sequence shown here is derived from an EMBL/GenBank/DDBJ whole genome shotgun (WGS) entry which is preliminary data.</text>
</comment>
<keyword evidence="3" id="KW-1185">Reference proteome</keyword>
<feature type="transmembrane region" description="Helical" evidence="1">
    <location>
        <begin position="147"/>
        <end position="164"/>
    </location>
</feature>
<dbReference type="Proteomes" id="UP000006250">
    <property type="component" value="Unassembled WGS sequence"/>
</dbReference>
<evidence type="ECO:0000313" key="2">
    <source>
        <dbReference type="EMBL" id="EFL49190.1"/>
    </source>
</evidence>
<accession>E1K2H2</accession>
<keyword evidence="1" id="KW-0812">Transmembrane</keyword>
<keyword evidence="1" id="KW-1133">Transmembrane helix</keyword>
<feature type="transmembrane region" description="Helical" evidence="1">
    <location>
        <begin position="379"/>
        <end position="399"/>
    </location>
</feature>
<feature type="transmembrane region" description="Helical" evidence="1">
    <location>
        <begin position="61"/>
        <end position="79"/>
    </location>
</feature>
<feature type="transmembrane region" description="Helical" evidence="1">
    <location>
        <begin position="115"/>
        <end position="135"/>
    </location>
</feature>
<dbReference type="eggNOG" id="COG0659">
    <property type="taxonomic scope" value="Bacteria"/>
</dbReference>
<dbReference type="EMBL" id="AECZ01000058">
    <property type="protein sequence ID" value="EFL49190.1"/>
    <property type="molecule type" value="Genomic_DNA"/>
</dbReference>
<gene>
    <name evidence="2" type="ORF">DesfrDRAFT_4072</name>
</gene>
<feature type="transmembrane region" description="Helical" evidence="1">
    <location>
        <begin position="259"/>
        <end position="278"/>
    </location>
</feature>
<evidence type="ECO:0000313" key="3">
    <source>
        <dbReference type="Proteomes" id="UP000006250"/>
    </source>
</evidence>
<dbReference type="RefSeq" id="WP_005997081.1">
    <property type="nucleotide sequence ID" value="NZ_AECZ01000058.1"/>
</dbReference>